<evidence type="ECO:0000313" key="1">
    <source>
        <dbReference type="EMBL" id="KRL55670.1"/>
    </source>
</evidence>
<dbReference type="PANTHER" id="PTHR35145">
    <property type="entry name" value="CYTOPLASMIC PROTEIN-RELATED"/>
    <property type="match status" value="1"/>
</dbReference>
<accession>A0A0R1RFV2</accession>
<dbReference type="SUPFAM" id="SSF142906">
    <property type="entry name" value="YjbR-like"/>
    <property type="match status" value="1"/>
</dbReference>
<evidence type="ECO:0000313" key="2">
    <source>
        <dbReference type="Proteomes" id="UP000051697"/>
    </source>
</evidence>
<name>A0A0R1RFV2_9LACO</name>
<comment type="caution">
    <text evidence="1">The sequence shown here is derived from an EMBL/GenBank/DDBJ whole genome shotgun (WGS) entry which is preliminary data.</text>
</comment>
<dbReference type="STRING" id="1423778.FC70_GL001274"/>
<protein>
    <recommendedName>
        <fullName evidence="3">MmcQ-like protein</fullName>
    </recommendedName>
</protein>
<gene>
    <name evidence="1" type="ORF">FC70_GL001274</name>
</gene>
<dbReference type="InterPro" id="IPR007351">
    <property type="entry name" value="YjbR"/>
</dbReference>
<organism evidence="1 2">
    <name type="scientific">Paucilactobacillus oligofermentans DSM 15707 = LMG 22743</name>
    <dbReference type="NCBI Taxonomy" id="1423778"/>
    <lineage>
        <taxon>Bacteria</taxon>
        <taxon>Bacillati</taxon>
        <taxon>Bacillota</taxon>
        <taxon>Bacilli</taxon>
        <taxon>Lactobacillales</taxon>
        <taxon>Lactobacillaceae</taxon>
        <taxon>Paucilactobacillus</taxon>
    </lineage>
</organism>
<dbReference type="EMBL" id="AZFE01000031">
    <property type="protein sequence ID" value="KRL55670.1"/>
    <property type="molecule type" value="Genomic_DNA"/>
</dbReference>
<dbReference type="Pfam" id="PF04237">
    <property type="entry name" value="YjbR"/>
    <property type="match status" value="1"/>
</dbReference>
<reference evidence="1 2" key="1">
    <citation type="journal article" date="2015" name="Genome Announc.">
        <title>Expanding the biotechnology potential of lactobacilli through comparative genomics of 213 strains and associated genera.</title>
        <authorList>
            <person name="Sun Z."/>
            <person name="Harris H.M."/>
            <person name="McCann A."/>
            <person name="Guo C."/>
            <person name="Argimon S."/>
            <person name="Zhang W."/>
            <person name="Yang X."/>
            <person name="Jeffery I.B."/>
            <person name="Cooney J.C."/>
            <person name="Kagawa T.F."/>
            <person name="Liu W."/>
            <person name="Song Y."/>
            <person name="Salvetti E."/>
            <person name="Wrobel A."/>
            <person name="Rasinkangas P."/>
            <person name="Parkhill J."/>
            <person name="Rea M.C."/>
            <person name="O'Sullivan O."/>
            <person name="Ritari J."/>
            <person name="Douillard F.P."/>
            <person name="Paul Ross R."/>
            <person name="Yang R."/>
            <person name="Briner A.E."/>
            <person name="Felis G.E."/>
            <person name="de Vos W.M."/>
            <person name="Barrangou R."/>
            <person name="Klaenhammer T.R."/>
            <person name="Caufield P.W."/>
            <person name="Cui Y."/>
            <person name="Zhang H."/>
            <person name="O'Toole P.W."/>
        </authorList>
    </citation>
    <scope>NUCLEOTIDE SEQUENCE [LARGE SCALE GENOMIC DNA]</scope>
    <source>
        <strain evidence="1 2">DSM 15707</strain>
    </source>
</reference>
<dbReference type="PATRIC" id="fig|1423778.4.peg.1308"/>
<dbReference type="PANTHER" id="PTHR35145:SF1">
    <property type="entry name" value="CYTOPLASMIC PROTEIN"/>
    <property type="match status" value="1"/>
</dbReference>
<proteinExistence type="predicted"/>
<dbReference type="Proteomes" id="UP000051697">
    <property type="component" value="Unassembled WGS sequence"/>
</dbReference>
<dbReference type="InterPro" id="IPR038056">
    <property type="entry name" value="YjbR-like_sf"/>
</dbReference>
<dbReference type="Gene3D" id="3.90.1150.30">
    <property type="match status" value="1"/>
</dbReference>
<dbReference type="OrthoDB" id="9789813at2"/>
<dbReference type="AlphaFoldDB" id="A0A0R1RFV2"/>
<evidence type="ECO:0008006" key="3">
    <source>
        <dbReference type="Google" id="ProtNLM"/>
    </source>
</evidence>
<dbReference type="RefSeq" id="WP_057890199.1">
    <property type="nucleotide sequence ID" value="NZ_AZFE01000031.1"/>
</dbReference>
<sequence>MNQRELIDLVLNQTVAYEDYPFSNGKQTSSSLAAVIRHTSNHKTIAIILEKDQQLLLNLKLTPEHVAEVIQTRGVIPGYHMNKTHWVSVQINETDVTSKELANMISESDELTK</sequence>
<dbReference type="InterPro" id="IPR058532">
    <property type="entry name" value="YjbR/MT2646/Rv2570-like"/>
</dbReference>
<keyword evidence="2" id="KW-1185">Reference proteome</keyword>
<dbReference type="KEGG" id="lol:LACOL_0032"/>